<dbReference type="eggNOG" id="ENOG5033E5E">
    <property type="taxonomic scope" value="Bacteria"/>
</dbReference>
<proteinExistence type="predicted"/>
<dbReference type="OrthoDB" id="4504727at2"/>
<accession>D6ZD49</accession>
<protein>
    <submittedName>
        <fullName evidence="3">Uncharacterized protein</fullName>
    </submittedName>
</protein>
<dbReference type="Pfam" id="PF25547">
    <property type="entry name" value="WXG100_2"/>
    <property type="match status" value="1"/>
</dbReference>
<dbReference type="KEGG" id="srt:Srot_2804"/>
<feature type="domain" description="Toxin YqcG C-terminal" evidence="1">
    <location>
        <begin position="425"/>
        <end position="489"/>
    </location>
</feature>
<evidence type="ECO:0000313" key="4">
    <source>
        <dbReference type="Proteomes" id="UP000002247"/>
    </source>
</evidence>
<reference evidence="3 4" key="1">
    <citation type="journal article" date="2010" name="Stand. Genomic Sci.">
        <title>Complete genome sequence of Segniliparus rotundus type strain (CDC 1076).</title>
        <authorList>
            <person name="Sikorski J."/>
            <person name="Lapidus A."/>
            <person name="Copeland A."/>
            <person name="Misra M."/>
            <person name="Glavina Del Rio T."/>
            <person name="Nolan M."/>
            <person name="Lucas S."/>
            <person name="Chen F."/>
            <person name="Tice H."/>
            <person name="Cheng J.F."/>
            <person name="Jando M."/>
            <person name="Schneider S."/>
            <person name="Bruce D."/>
            <person name="Goodwin L."/>
            <person name="Pitluck S."/>
            <person name="Liolios K."/>
            <person name="Mikhailova N."/>
            <person name="Pati A."/>
            <person name="Ivanova N."/>
            <person name="Mavromatis K."/>
            <person name="Chen A."/>
            <person name="Palaniappan K."/>
            <person name="Chertkov O."/>
            <person name="Land M."/>
            <person name="Hauser L."/>
            <person name="Chang Y.J."/>
            <person name="Jeffries C.D."/>
            <person name="Brettin T."/>
            <person name="Detter J.C."/>
            <person name="Han C."/>
            <person name="Rohde M."/>
            <person name="Goker M."/>
            <person name="Bristow J."/>
            <person name="Eisen J.A."/>
            <person name="Markowitz V."/>
            <person name="Hugenholtz P."/>
            <person name="Kyrpides N.C."/>
            <person name="Klenk H.P."/>
        </authorList>
    </citation>
    <scope>NUCLEOTIDE SEQUENCE [LARGE SCALE GENOMIC DNA]</scope>
    <source>
        <strain evidence="4">ATCC BAA-972 / CDC 1076 / CIP 108378 / DSM 44985 / JCM 13578</strain>
    </source>
</reference>
<dbReference type="HOGENOM" id="CLU_553095_0_0_11"/>
<dbReference type="AlphaFoldDB" id="D6ZD49"/>
<gene>
    <name evidence="3" type="ordered locus">Srot_2804</name>
</gene>
<evidence type="ECO:0000259" key="1">
    <source>
        <dbReference type="Pfam" id="PF14410"/>
    </source>
</evidence>
<keyword evidence="4" id="KW-1185">Reference proteome</keyword>
<dbReference type="InterPro" id="IPR026835">
    <property type="entry name" value="YqcG_C"/>
</dbReference>
<dbReference type="EMBL" id="CP001958">
    <property type="protein sequence ID" value="ADG99236.1"/>
    <property type="molecule type" value="Genomic_DNA"/>
</dbReference>
<organism evidence="3 4">
    <name type="scientific">Segniliparus rotundus (strain ATCC BAA-972 / CDC 1076 / CIP 108378 / DSM 44985 / JCM 13578)</name>
    <dbReference type="NCBI Taxonomy" id="640132"/>
    <lineage>
        <taxon>Bacteria</taxon>
        <taxon>Bacillati</taxon>
        <taxon>Actinomycetota</taxon>
        <taxon>Actinomycetes</taxon>
        <taxon>Mycobacteriales</taxon>
        <taxon>Segniliparaceae</taxon>
        <taxon>Segniliparus</taxon>
    </lineage>
</organism>
<dbReference type="Proteomes" id="UP000002247">
    <property type="component" value="Chromosome"/>
</dbReference>
<dbReference type="Pfam" id="PF14410">
    <property type="entry name" value="GH-E"/>
    <property type="match status" value="1"/>
</dbReference>
<evidence type="ECO:0000313" key="3">
    <source>
        <dbReference type="EMBL" id="ADG99236.1"/>
    </source>
</evidence>
<evidence type="ECO:0000259" key="2">
    <source>
        <dbReference type="Pfam" id="PF25547"/>
    </source>
</evidence>
<feature type="domain" description="Outer membrane channel protein CpnT-like N-terminal" evidence="2">
    <location>
        <begin position="143"/>
        <end position="261"/>
    </location>
</feature>
<dbReference type="STRING" id="640132.Srot_2804"/>
<dbReference type="RefSeq" id="WP_013139685.1">
    <property type="nucleotide sequence ID" value="NC_014168.1"/>
</dbReference>
<name>D6ZD49_SEGRD</name>
<dbReference type="InterPro" id="IPR057746">
    <property type="entry name" value="CpnT-like_N"/>
</dbReference>
<sequence length="493" mass="52751">MSDHGGAGGAGGTLACSPEDCAQGAQSASKFRDDLAAVVTRLAGVLKGCGGMAGSDSGAEKWAHNYDPACGGRGGAEGAMEVASDIINGAGMMHDLLYYTGANHSNADNPDAPVYPPGSPPVFKVPAVPQAFGGGSGGEPGWWTFIAKYVEGAVWPNGHEDKLKEAADAYKTAADGARAAETHIPEIISRVNQQNIPEAATIVGWCNRLQSEVNTLADTFAELGKACEEYAHQIHEAHEKIKDAAIDLAWQSVLIEGGGAVLGFLSGGLGEGGAQVLEASRLAAIGKRIAEICRAFVAAAEVSGLPLVAEVGALARVSMDLRPLLTARAVLYGGFAAEDAAVAGDLADLEKIIQYRRPYLRKSTKEFIDANTEKATVDGQPFYRSATDRNVYMPQDKTWAGKTVDGKPITSLEKDSTGKYYVDAEGRKYPVDPVWHYGHEYDREWWRLQEEARSANPPWTQKQMNDYVNDHPEIFRIEDAPGNVSHAHERPRE</sequence>